<feature type="chain" id="PRO_5012226875" evidence="2">
    <location>
        <begin position="16"/>
        <end position="293"/>
    </location>
</feature>
<feature type="transmembrane region" description="Helical" evidence="1">
    <location>
        <begin position="101"/>
        <end position="120"/>
    </location>
</feature>
<keyword evidence="1" id="KW-1133">Transmembrane helix</keyword>
<evidence type="ECO:0000313" key="4">
    <source>
        <dbReference type="Proteomes" id="UP000053263"/>
    </source>
</evidence>
<feature type="transmembrane region" description="Helical" evidence="1">
    <location>
        <begin position="25"/>
        <end position="43"/>
    </location>
</feature>
<sequence>MRWLLRLELFTSCAALELSLKVMQLVAQSVVLLIFVLRTYALYGCSRKVLVSLSSLALAVVIGYAFLIVWTMIFSIQNWDDFDGISFTGMSCLELMESPSWIFWLGLFIFDIVVLVMTLAKTYKVSRELRATPKRMPLASLMLRDGSIYFVMMAVLHLANIVPSLAELWSQPPDMLEFFTSLIFYDIGSISGPLSILTNCVSVTLTSRLMLNLHEHAHAGVLSTGAEADASLVSGIIFRDLGPTHRPQSDEYALANLDGLEISRQAEDNDYIPPMEIMEPLLMDDDIARVSHV</sequence>
<organism evidence="3 4">
    <name type="scientific">Plicaturopsis crispa FD-325 SS-3</name>
    <dbReference type="NCBI Taxonomy" id="944288"/>
    <lineage>
        <taxon>Eukaryota</taxon>
        <taxon>Fungi</taxon>
        <taxon>Dikarya</taxon>
        <taxon>Basidiomycota</taxon>
        <taxon>Agaricomycotina</taxon>
        <taxon>Agaricomycetes</taxon>
        <taxon>Agaricomycetidae</taxon>
        <taxon>Amylocorticiales</taxon>
        <taxon>Amylocorticiaceae</taxon>
        <taxon>Plicatura</taxon>
        <taxon>Plicaturopsis crispa</taxon>
    </lineage>
</organism>
<dbReference type="HOGENOM" id="CLU_035509_7_0_1"/>
<dbReference type="Proteomes" id="UP000053263">
    <property type="component" value="Unassembled WGS sequence"/>
</dbReference>
<gene>
    <name evidence="3" type="ORF">PLICRDRAFT_46379</name>
</gene>
<evidence type="ECO:0000256" key="2">
    <source>
        <dbReference type="SAM" id="SignalP"/>
    </source>
</evidence>
<dbReference type="EMBL" id="KN832572">
    <property type="protein sequence ID" value="KII84038.1"/>
    <property type="molecule type" value="Genomic_DNA"/>
</dbReference>
<proteinExistence type="predicted"/>
<name>A0A0C9T793_PLICR</name>
<feature type="signal peptide" evidence="2">
    <location>
        <begin position="1"/>
        <end position="15"/>
    </location>
</feature>
<feature type="transmembrane region" description="Helical" evidence="1">
    <location>
        <begin position="182"/>
        <end position="205"/>
    </location>
</feature>
<evidence type="ECO:0000313" key="3">
    <source>
        <dbReference type="EMBL" id="KII84038.1"/>
    </source>
</evidence>
<keyword evidence="1" id="KW-0472">Membrane</keyword>
<protein>
    <submittedName>
        <fullName evidence="3">Uncharacterized protein</fullName>
    </submittedName>
</protein>
<keyword evidence="1" id="KW-0812">Transmembrane</keyword>
<accession>A0A0C9T793</accession>
<feature type="transmembrane region" description="Helical" evidence="1">
    <location>
        <begin position="141"/>
        <end position="162"/>
    </location>
</feature>
<dbReference type="OrthoDB" id="2756573at2759"/>
<keyword evidence="4" id="KW-1185">Reference proteome</keyword>
<evidence type="ECO:0000256" key="1">
    <source>
        <dbReference type="SAM" id="Phobius"/>
    </source>
</evidence>
<dbReference type="AlphaFoldDB" id="A0A0C9T793"/>
<keyword evidence="2" id="KW-0732">Signal</keyword>
<feature type="transmembrane region" description="Helical" evidence="1">
    <location>
        <begin position="50"/>
        <end position="73"/>
    </location>
</feature>
<reference evidence="3 4" key="1">
    <citation type="submission" date="2014-06" db="EMBL/GenBank/DDBJ databases">
        <title>Evolutionary Origins and Diversification of the Mycorrhizal Mutualists.</title>
        <authorList>
            <consortium name="DOE Joint Genome Institute"/>
            <consortium name="Mycorrhizal Genomics Consortium"/>
            <person name="Kohler A."/>
            <person name="Kuo A."/>
            <person name="Nagy L.G."/>
            <person name="Floudas D."/>
            <person name="Copeland A."/>
            <person name="Barry K.W."/>
            <person name="Cichocki N."/>
            <person name="Veneault-Fourrey C."/>
            <person name="LaButti K."/>
            <person name="Lindquist E.A."/>
            <person name="Lipzen A."/>
            <person name="Lundell T."/>
            <person name="Morin E."/>
            <person name="Murat C."/>
            <person name="Riley R."/>
            <person name="Ohm R."/>
            <person name="Sun H."/>
            <person name="Tunlid A."/>
            <person name="Henrissat B."/>
            <person name="Grigoriev I.V."/>
            <person name="Hibbett D.S."/>
            <person name="Martin F."/>
        </authorList>
    </citation>
    <scope>NUCLEOTIDE SEQUENCE [LARGE SCALE GENOMIC DNA]</scope>
    <source>
        <strain evidence="3 4">FD-325 SS-3</strain>
    </source>
</reference>